<dbReference type="GO" id="GO:0003676">
    <property type="term" value="F:nucleic acid binding"/>
    <property type="evidence" value="ECO:0007669"/>
    <property type="project" value="InterPro"/>
</dbReference>
<gene>
    <name evidence="1" type="ORF">ILUMI_14054</name>
</gene>
<dbReference type="Gene3D" id="4.10.60.10">
    <property type="entry name" value="Zinc finger, CCHC-type"/>
    <property type="match status" value="1"/>
</dbReference>
<organism evidence="1 2">
    <name type="scientific">Ignelater luminosus</name>
    <name type="common">Cucubano</name>
    <name type="synonym">Pyrophorus luminosus</name>
    <dbReference type="NCBI Taxonomy" id="2038154"/>
    <lineage>
        <taxon>Eukaryota</taxon>
        <taxon>Metazoa</taxon>
        <taxon>Ecdysozoa</taxon>
        <taxon>Arthropoda</taxon>
        <taxon>Hexapoda</taxon>
        <taxon>Insecta</taxon>
        <taxon>Pterygota</taxon>
        <taxon>Neoptera</taxon>
        <taxon>Endopterygota</taxon>
        <taxon>Coleoptera</taxon>
        <taxon>Polyphaga</taxon>
        <taxon>Elateriformia</taxon>
        <taxon>Elateroidea</taxon>
        <taxon>Elateridae</taxon>
        <taxon>Agrypninae</taxon>
        <taxon>Pyrophorini</taxon>
        <taxon>Ignelater</taxon>
    </lineage>
</organism>
<dbReference type="OrthoDB" id="6782628at2759"/>
<dbReference type="Proteomes" id="UP000801492">
    <property type="component" value="Unassembled WGS sequence"/>
</dbReference>
<evidence type="ECO:0008006" key="3">
    <source>
        <dbReference type="Google" id="ProtNLM"/>
    </source>
</evidence>
<reference evidence="1" key="1">
    <citation type="submission" date="2019-08" db="EMBL/GenBank/DDBJ databases">
        <title>The genome of the North American firefly Photinus pyralis.</title>
        <authorList>
            <consortium name="Photinus pyralis genome working group"/>
            <person name="Fallon T.R."/>
            <person name="Sander Lower S.E."/>
            <person name="Weng J.-K."/>
        </authorList>
    </citation>
    <scope>NUCLEOTIDE SEQUENCE</scope>
    <source>
        <strain evidence="1">TRF0915ILg1</strain>
        <tissue evidence="1">Whole body</tissue>
    </source>
</reference>
<dbReference type="GO" id="GO:0008270">
    <property type="term" value="F:zinc ion binding"/>
    <property type="evidence" value="ECO:0007669"/>
    <property type="project" value="InterPro"/>
</dbReference>
<feature type="non-terminal residue" evidence="1">
    <location>
        <position position="187"/>
    </location>
</feature>
<sequence>RLDELRTARGVTKDQLFAAAVEFFSGNALIRYRSVRDQVKDWDELVAALRQTFLPCDYEATLWDEIRTQGPNEPVAAAEDTQVRAAKFRNPSSSLKNVLEPDLAYRKSSPGFKISAIGSESFLVASTLNQATAVETILSMSCWNCSQPGHLAAQYSAPKRLHCYKCGAPNVTTRTCPKCAGNAQRRR</sequence>
<feature type="non-terminal residue" evidence="1">
    <location>
        <position position="1"/>
    </location>
</feature>
<keyword evidence="2" id="KW-1185">Reference proteome</keyword>
<dbReference type="EMBL" id="VTPC01012724">
    <property type="protein sequence ID" value="KAF2892119.1"/>
    <property type="molecule type" value="Genomic_DNA"/>
</dbReference>
<comment type="caution">
    <text evidence="1">The sequence shown here is derived from an EMBL/GenBank/DDBJ whole genome shotgun (WGS) entry which is preliminary data.</text>
</comment>
<dbReference type="AlphaFoldDB" id="A0A8K0CR74"/>
<evidence type="ECO:0000313" key="1">
    <source>
        <dbReference type="EMBL" id="KAF2892119.1"/>
    </source>
</evidence>
<evidence type="ECO:0000313" key="2">
    <source>
        <dbReference type="Proteomes" id="UP000801492"/>
    </source>
</evidence>
<protein>
    <recommendedName>
        <fullName evidence="3">Gag protein</fullName>
    </recommendedName>
</protein>
<proteinExistence type="predicted"/>
<dbReference type="SUPFAM" id="SSF57756">
    <property type="entry name" value="Retrovirus zinc finger-like domains"/>
    <property type="match status" value="1"/>
</dbReference>
<name>A0A8K0CR74_IGNLU</name>
<dbReference type="InterPro" id="IPR036875">
    <property type="entry name" value="Znf_CCHC_sf"/>
</dbReference>
<accession>A0A8K0CR74</accession>